<dbReference type="CDD" id="cd07333">
    <property type="entry name" value="M48C_bepA_like"/>
    <property type="match status" value="1"/>
</dbReference>
<evidence type="ECO:0000256" key="1">
    <source>
        <dbReference type="ARBA" id="ARBA00001947"/>
    </source>
</evidence>
<proteinExistence type="predicted"/>
<evidence type="ECO:0000256" key="2">
    <source>
        <dbReference type="ARBA" id="ARBA00022670"/>
    </source>
</evidence>
<dbReference type="EMBL" id="MLJW01000055">
    <property type="protein sequence ID" value="OIR04785.1"/>
    <property type="molecule type" value="Genomic_DNA"/>
</dbReference>
<dbReference type="EC" id="3.4.-.-" evidence="8"/>
<dbReference type="SUPFAM" id="SSF48452">
    <property type="entry name" value="TPR-like"/>
    <property type="match status" value="1"/>
</dbReference>
<dbReference type="PANTHER" id="PTHR22726:SF1">
    <property type="entry name" value="METALLOENDOPEPTIDASE OMA1, MITOCHONDRIAL"/>
    <property type="match status" value="1"/>
</dbReference>
<keyword evidence="2 8" id="KW-0645">Protease</keyword>
<keyword evidence="4 8" id="KW-0378">Hydrolase</keyword>
<feature type="domain" description="Peptidase M48" evidence="7">
    <location>
        <begin position="94"/>
        <end position="279"/>
    </location>
</feature>
<keyword evidence="6" id="KW-0482">Metalloprotease</keyword>
<dbReference type="AlphaFoldDB" id="A0A1J5S8E4"/>
<organism evidence="8">
    <name type="scientific">mine drainage metagenome</name>
    <dbReference type="NCBI Taxonomy" id="410659"/>
    <lineage>
        <taxon>unclassified sequences</taxon>
        <taxon>metagenomes</taxon>
        <taxon>ecological metagenomes</taxon>
    </lineage>
</organism>
<dbReference type="Gene3D" id="3.30.2010.10">
    <property type="entry name" value="Metalloproteases ('zincins'), catalytic domain"/>
    <property type="match status" value="1"/>
</dbReference>
<protein>
    <submittedName>
        <fullName evidence="8">Beta-barrel assembly-enhancing protease</fullName>
        <ecNumber evidence="8">3.4.-.-</ecNumber>
    </submittedName>
</protein>
<dbReference type="InterPro" id="IPR051156">
    <property type="entry name" value="Mito/Outer_Membr_Metalloprot"/>
</dbReference>
<dbReference type="GO" id="GO:0046872">
    <property type="term" value="F:metal ion binding"/>
    <property type="evidence" value="ECO:0007669"/>
    <property type="project" value="UniProtKB-KW"/>
</dbReference>
<comment type="cofactor">
    <cofactor evidence="1">
        <name>Zn(2+)</name>
        <dbReference type="ChEBI" id="CHEBI:29105"/>
    </cofactor>
</comment>
<evidence type="ECO:0000256" key="3">
    <source>
        <dbReference type="ARBA" id="ARBA00022723"/>
    </source>
</evidence>
<evidence type="ECO:0000313" key="8">
    <source>
        <dbReference type="EMBL" id="OIR04785.1"/>
    </source>
</evidence>
<dbReference type="GO" id="GO:0004222">
    <property type="term" value="F:metalloendopeptidase activity"/>
    <property type="evidence" value="ECO:0007669"/>
    <property type="project" value="InterPro"/>
</dbReference>
<accession>A0A1J5S8E4</accession>
<dbReference type="Pfam" id="PF01435">
    <property type="entry name" value="Peptidase_M48"/>
    <property type="match status" value="1"/>
</dbReference>
<dbReference type="GO" id="GO:0016020">
    <property type="term" value="C:membrane"/>
    <property type="evidence" value="ECO:0007669"/>
    <property type="project" value="TreeGrafter"/>
</dbReference>
<dbReference type="PANTHER" id="PTHR22726">
    <property type="entry name" value="METALLOENDOPEPTIDASE OMA1"/>
    <property type="match status" value="1"/>
</dbReference>
<comment type="caution">
    <text evidence="8">The sequence shown here is derived from an EMBL/GenBank/DDBJ whole genome shotgun (WGS) entry which is preliminary data.</text>
</comment>
<keyword evidence="3" id="KW-0479">Metal-binding</keyword>
<keyword evidence="5" id="KW-0862">Zinc</keyword>
<dbReference type="Gene3D" id="1.25.40.10">
    <property type="entry name" value="Tetratricopeptide repeat domain"/>
    <property type="match status" value="1"/>
</dbReference>
<evidence type="ECO:0000256" key="5">
    <source>
        <dbReference type="ARBA" id="ARBA00022833"/>
    </source>
</evidence>
<dbReference type="Pfam" id="PF14559">
    <property type="entry name" value="TPR_19"/>
    <property type="match status" value="1"/>
</dbReference>
<dbReference type="InterPro" id="IPR001915">
    <property type="entry name" value="Peptidase_M48"/>
</dbReference>
<gene>
    <name evidence="8" type="primary">bepA_26</name>
    <name evidence="8" type="ORF">GALL_131710</name>
</gene>
<evidence type="ECO:0000259" key="7">
    <source>
        <dbReference type="Pfam" id="PF01435"/>
    </source>
</evidence>
<dbReference type="InterPro" id="IPR011990">
    <property type="entry name" value="TPR-like_helical_dom_sf"/>
</dbReference>
<evidence type="ECO:0000256" key="4">
    <source>
        <dbReference type="ARBA" id="ARBA00022801"/>
    </source>
</evidence>
<reference evidence="8" key="1">
    <citation type="submission" date="2016-10" db="EMBL/GenBank/DDBJ databases">
        <title>Sequence of Gallionella enrichment culture.</title>
        <authorList>
            <person name="Poehlein A."/>
            <person name="Muehling M."/>
            <person name="Daniel R."/>
        </authorList>
    </citation>
    <scope>NUCLEOTIDE SEQUENCE</scope>
</reference>
<evidence type="ECO:0000256" key="6">
    <source>
        <dbReference type="ARBA" id="ARBA00023049"/>
    </source>
</evidence>
<name>A0A1J5S8E4_9ZZZZ</name>
<dbReference type="GO" id="GO:0051603">
    <property type="term" value="P:proteolysis involved in protein catabolic process"/>
    <property type="evidence" value="ECO:0007669"/>
    <property type="project" value="TreeGrafter"/>
</dbReference>
<sequence length="504" mass="56550">MPDNTLSRKRTFYKELQAVMELKTVGVIIYSMKNSLLSVLFTLPFLAHADGLPDLGDVSQEIISPQIERQIGEQSMFQIRASNSYLDDPEISDYLNHLGGRLVVNSSEPGDAFEFFAINDNAINAFALPGGFVGVNTGLILLAQDESELASVLGHEISHVTQHHYARMVYGQRYDSLAALATLAVAILAARNNPDAATAGIVGAQAGTIQHQLNFTRQNEREADRFGLATLEKSGFDTRAMPAFFERMQKATQLVEGNTPSYLRTHPVTHERIAEVENRVEQIPYHLVPDSLDFQLIRSRIIATQKPPQEAVAYFDAALGAKKFGDPIAHRYGLVLALLRNNQPQRAEQEFAILQKQAPVNATIETLGGRIMQLEKPDKDVIAYYRTELKNFPEHHALIYDYAEVLLQDERYNDALKLLDEQVNRDGNDPKLYDLEARAYAALGRRQEEHHMLAYLHILHGDLGGTIEQLELAKQAGNDYYQLSTIETELKQYREIAAAYSKKK</sequence>